<sequence length="183" mass="20394">MEDEDGWGWNLPSQSLIDMAPADEKFRPKARPTVKFRDIDKDLLRSFESDDGDNDNNDNDEAEAEGDLGGLAFNSNFIYAEFAIIPALHGDNVPYQFSNFVIPPTFNNTDFSTGWQQAFINMAHSLNPNAKSETTIGTKWASWSPSRAEMLFNRTDGAQPVPASSNANVQRLLPQQHSSPARK</sequence>
<protein>
    <submittedName>
        <fullName evidence="2">Uncharacterized protein</fullName>
    </submittedName>
</protein>
<comment type="caution">
    <text evidence="2">The sequence shown here is derived from an EMBL/GenBank/DDBJ whole genome shotgun (WGS) entry which is preliminary data.</text>
</comment>
<keyword evidence="3" id="KW-1185">Reference proteome</keyword>
<name>A0A4Y9Z2B7_9AGAM</name>
<evidence type="ECO:0000256" key="1">
    <source>
        <dbReference type="SAM" id="MobiDB-lite"/>
    </source>
</evidence>
<feature type="region of interest" description="Disordered" evidence="1">
    <location>
        <begin position="156"/>
        <end position="183"/>
    </location>
</feature>
<dbReference type="Proteomes" id="UP000298327">
    <property type="component" value="Unassembled WGS sequence"/>
</dbReference>
<dbReference type="InterPro" id="IPR029058">
    <property type="entry name" value="AB_hydrolase_fold"/>
</dbReference>
<evidence type="ECO:0000313" key="2">
    <source>
        <dbReference type="EMBL" id="TFY68662.1"/>
    </source>
</evidence>
<feature type="compositionally biased region" description="Polar residues" evidence="1">
    <location>
        <begin position="162"/>
        <end position="183"/>
    </location>
</feature>
<organism evidence="2 3">
    <name type="scientific">Dentipellis fragilis</name>
    <dbReference type="NCBI Taxonomy" id="205917"/>
    <lineage>
        <taxon>Eukaryota</taxon>
        <taxon>Fungi</taxon>
        <taxon>Dikarya</taxon>
        <taxon>Basidiomycota</taxon>
        <taxon>Agaricomycotina</taxon>
        <taxon>Agaricomycetes</taxon>
        <taxon>Russulales</taxon>
        <taxon>Hericiaceae</taxon>
        <taxon>Dentipellis</taxon>
    </lineage>
</organism>
<gene>
    <name evidence="2" type="ORF">EVG20_g3457</name>
</gene>
<proteinExistence type="predicted"/>
<dbReference type="STRING" id="205917.A0A4Y9Z2B7"/>
<feature type="region of interest" description="Disordered" evidence="1">
    <location>
        <begin position="46"/>
        <end position="66"/>
    </location>
</feature>
<dbReference type="OrthoDB" id="408631at2759"/>
<evidence type="ECO:0000313" key="3">
    <source>
        <dbReference type="Proteomes" id="UP000298327"/>
    </source>
</evidence>
<accession>A0A4Y9Z2B7</accession>
<dbReference type="Gene3D" id="3.40.50.1820">
    <property type="entry name" value="alpha/beta hydrolase"/>
    <property type="match status" value="1"/>
</dbReference>
<feature type="compositionally biased region" description="Acidic residues" evidence="1">
    <location>
        <begin position="49"/>
        <end position="66"/>
    </location>
</feature>
<reference evidence="2 3" key="1">
    <citation type="submission" date="2019-02" db="EMBL/GenBank/DDBJ databases">
        <title>Genome sequencing of the rare red list fungi Dentipellis fragilis.</title>
        <authorList>
            <person name="Buettner E."/>
            <person name="Kellner H."/>
        </authorList>
    </citation>
    <scope>NUCLEOTIDE SEQUENCE [LARGE SCALE GENOMIC DNA]</scope>
    <source>
        <strain evidence="2 3">DSM 105465</strain>
    </source>
</reference>
<dbReference type="EMBL" id="SEOQ01000156">
    <property type="protein sequence ID" value="TFY68662.1"/>
    <property type="molecule type" value="Genomic_DNA"/>
</dbReference>
<dbReference type="AlphaFoldDB" id="A0A4Y9Z2B7"/>